<comment type="subcellular location">
    <subcellularLocation>
        <location evidence="1">Plastid</location>
    </subcellularLocation>
</comment>
<keyword evidence="8" id="KW-0520">NAD</keyword>
<proteinExistence type="inferred from homology"/>
<dbReference type="GO" id="GO:0016860">
    <property type="term" value="F:intramolecular oxidoreductase activity"/>
    <property type="evidence" value="ECO:0007669"/>
    <property type="project" value="UniProtKB-ARBA"/>
</dbReference>
<comment type="caution">
    <text evidence="11">The sequence shown here is derived from an EMBL/GenBank/DDBJ whole genome shotgun (WGS) entry which is preliminary data.</text>
</comment>
<keyword evidence="9" id="KW-0413">Isomerase</keyword>
<sequence length="651" mass="73216">MDTLLKTHNKIEFLPQFHGFSKKVSNSSSVKIQIQELRFGPKKFFSRGGRNGCVEASSSALLELVPETKKENLEFDLPMYDPLKGLVVDLAVVGGGPAGLAVAQQVSEAGLSVCSIDPSPQLIWPNNYGVWVDEFDAMDLLDCLDTTWSGALVYVNDKTKKDLDRPYGRVNRKQLKSKMLQKCISNGVKFHQAKVIKVIHEESKSLLICNDGVTIQAVMVLDATGFSRCLVQYDKPYNPGYQVAYGILAEVEEHPFDVDKMVFMDWRDSHLNNNLELKERNSKTPTFLYAMPFSSGRIFLEETSLVARPGVPMKDIQERMVARLRHLGIKVKSIEEDERCVIPMGGPLPVLPQRVVGIGGTAGMVHPSTGYMVARTLAAAPIVANSIVQYLGSHRSFSGSELSAKVWKDLWPIERRRQREFFCFGMDILLKLDLPATRRFFDAFFDLEPHYWHGFLSSRLFLPELVLFGLSLFSHASNTSRLEIMAKGTLPLSGKDDSDVEIMIVHYGLVRTCMKHEHHHFEKSIDLQLDTHVVSHSQTGCPLNICWPSADSLLATSPALGVSIGSNDFKMIKTCMHALSNLQLDRWFDQRTACLVPAEGWRRSSYLHLHVVSGRTMAITVDLRMAQLILKWMKHFVRCNLTSDEPMIKSN</sequence>
<dbReference type="PANTHER" id="PTHR39757">
    <property type="match status" value="1"/>
</dbReference>
<dbReference type="Proteomes" id="UP000886885">
    <property type="component" value="Chromosome 6A"/>
</dbReference>
<dbReference type="NCBIfam" id="TIGR01790">
    <property type="entry name" value="carotene-cycl"/>
    <property type="match status" value="1"/>
</dbReference>
<dbReference type="AlphaFoldDB" id="A0A8X7ZKN9"/>
<dbReference type="Pfam" id="PF05834">
    <property type="entry name" value="Lycopene_cycl"/>
    <property type="match status" value="1"/>
</dbReference>
<evidence type="ECO:0000256" key="1">
    <source>
        <dbReference type="ARBA" id="ARBA00004474"/>
    </source>
</evidence>
<evidence type="ECO:0000313" key="12">
    <source>
        <dbReference type="Proteomes" id="UP000886885"/>
    </source>
</evidence>
<evidence type="ECO:0000256" key="10">
    <source>
        <dbReference type="ARBA" id="ARBA00037906"/>
    </source>
</evidence>
<reference evidence="11" key="1">
    <citation type="journal article" date="2020" name="bioRxiv">
        <title>Hybrid origin of Populus tomentosa Carr. identified through genome sequencing and phylogenomic analysis.</title>
        <authorList>
            <person name="An X."/>
            <person name="Gao K."/>
            <person name="Chen Z."/>
            <person name="Li J."/>
            <person name="Yang X."/>
            <person name="Yang X."/>
            <person name="Zhou J."/>
            <person name="Guo T."/>
            <person name="Zhao T."/>
            <person name="Huang S."/>
            <person name="Miao D."/>
            <person name="Khan W.U."/>
            <person name="Rao P."/>
            <person name="Ye M."/>
            <person name="Lei B."/>
            <person name="Liao W."/>
            <person name="Wang J."/>
            <person name="Ji L."/>
            <person name="Li Y."/>
            <person name="Guo B."/>
            <person name="Mustafa N.S."/>
            <person name="Li S."/>
            <person name="Yun Q."/>
            <person name="Keller S.R."/>
            <person name="Mao J."/>
            <person name="Zhang R."/>
            <person name="Strauss S.H."/>
        </authorList>
    </citation>
    <scope>NUCLEOTIDE SEQUENCE</scope>
    <source>
        <strain evidence="11">GM15</strain>
        <tissue evidence="11">Leaf</tissue>
    </source>
</reference>
<dbReference type="EC" id="5.5.1.19" evidence="4"/>
<evidence type="ECO:0000256" key="2">
    <source>
        <dbReference type="ARBA" id="ARBA00005089"/>
    </source>
</evidence>
<dbReference type="GO" id="GO:0016117">
    <property type="term" value="P:carotenoid biosynthetic process"/>
    <property type="evidence" value="ECO:0007669"/>
    <property type="project" value="UniProtKB-KW"/>
</dbReference>
<keyword evidence="5" id="KW-0934">Plastid</keyword>
<evidence type="ECO:0000256" key="9">
    <source>
        <dbReference type="ARBA" id="ARBA00023235"/>
    </source>
</evidence>
<dbReference type="GO" id="GO:0016705">
    <property type="term" value="F:oxidoreductase activity, acting on paired donors, with incorporation or reduction of molecular oxygen"/>
    <property type="evidence" value="ECO:0007669"/>
    <property type="project" value="InterPro"/>
</dbReference>
<evidence type="ECO:0000256" key="7">
    <source>
        <dbReference type="ARBA" id="ARBA00022946"/>
    </source>
</evidence>
<evidence type="ECO:0000256" key="5">
    <source>
        <dbReference type="ARBA" id="ARBA00022640"/>
    </source>
</evidence>
<comment type="pathway">
    <text evidence="10">Carotenoid biosynthesis; beta-zeacarotene biosynthesis.</text>
</comment>
<evidence type="ECO:0000256" key="4">
    <source>
        <dbReference type="ARBA" id="ARBA00012242"/>
    </source>
</evidence>
<gene>
    <name evidence="11" type="ORF">POTOM_022558</name>
</gene>
<evidence type="ECO:0000256" key="3">
    <source>
        <dbReference type="ARBA" id="ARBA00006599"/>
    </source>
</evidence>
<evidence type="ECO:0000256" key="8">
    <source>
        <dbReference type="ARBA" id="ARBA00023027"/>
    </source>
</evidence>
<dbReference type="EMBL" id="JAAWWB010000011">
    <property type="protein sequence ID" value="KAG6771211.1"/>
    <property type="molecule type" value="Genomic_DNA"/>
</dbReference>
<comment type="pathway">
    <text evidence="2">Carotenoid biosynthesis; beta-carotene biosynthesis.</text>
</comment>
<comment type="similarity">
    <text evidence="3">Belongs to the lycopene cyclase family.</text>
</comment>
<name>A0A8X7ZKN9_POPTO</name>
<dbReference type="GO" id="GO:0009536">
    <property type="term" value="C:plastid"/>
    <property type="evidence" value="ECO:0007669"/>
    <property type="project" value="UniProtKB-SubCell"/>
</dbReference>
<protein>
    <recommendedName>
        <fullName evidence="4">lycopene beta-cyclase</fullName>
        <ecNumber evidence="4">5.5.1.19</ecNumber>
    </recommendedName>
</protein>
<evidence type="ECO:0000256" key="6">
    <source>
        <dbReference type="ARBA" id="ARBA00022746"/>
    </source>
</evidence>
<evidence type="ECO:0000313" key="11">
    <source>
        <dbReference type="EMBL" id="KAG6771211.1"/>
    </source>
</evidence>
<keyword evidence="7" id="KW-0809">Transit peptide</keyword>
<dbReference type="FunFam" id="3.50.50.60:FF:000101">
    <property type="entry name" value="lycopene epsilon cyclase, chloroplastic"/>
    <property type="match status" value="1"/>
</dbReference>
<keyword evidence="12" id="KW-1185">Reference proteome</keyword>
<dbReference type="OrthoDB" id="1716816at2759"/>
<organism evidence="11 12">
    <name type="scientific">Populus tomentosa</name>
    <name type="common">Chinese white poplar</name>
    <dbReference type="NCBI Taxonomy" id="118781"/>
    <lineage>
        <taxon>Eukaryota</taxon>
        <taxon>Viridiplantae</taxon>
        <taxon>Streptophyta</taxon>
        <taxon>Embryophyta</taxon>
        <taxon>Tracheophyta</taxon>
        <taxon>Spermatophyta</taxon>
        <taxon>Magnoliopsida</taxon>
        <taxon>eudicotyledons</taxon>
        <taxon>Gunneridae</taxon>
        <taxon>Pentapetalae</taxon>
        <taxon>rosids</taxon>
        <taxon>fabids</taxon>
        <taxon>Malpighiales</taxon>
        <taxon>Salicaceae</taxon>
        <taxon>Saliceae</taxon>
        <taxon>Populus</taxon>
    </lineage>
</organism>
<accession>A0A8X7ZKN9</accession>
<keyword evidence="6" id="KW-0125">Carotenoid biosynthesis</keyword>
<dbReference type="InterPro" id="IPR010108">
    <property type="entry name" value="Lycopene_cyclase_b/e"/>
</dbReference>
<dbReference type="PANTHER" id="PTHR39757:SF5">
    <property type="entry name" value="OS02G0190600 PROTEIN"/>
    <property type="match status" value="1"/>
</dbReference>
<dbReference type="GO" id="GO:0009975">
    <property type="term" value="F:cyclase activity"/>
    <property type="evidence" value="ECO:0007669"/>
    <property type="project" value="UniProtKB-ARBA"/>
</dbReference>